<feature type="domain" description="OmpR/PhoB-type" evidence="10">
    <location>
        <begin position="192"/>
        <end position="291"/>
    </location>
</feature>
<dbReference type="PROSITE" id="PS51755">
    <property type="entry name" value="OMPR_PHOB"/>
    <property type="match status" value="1"/>
</dbReference>
<keyword evidence="5" id="KW-0804">Transcription</keyword>
<evidence type="ECO:0000313" key="12">
    <source>
        <dbReference type="Proteomes" id="UP000765160"/>
    </source>
</evidence>
<dbReference type="EMBL" id="JAAVTX010000004">
    <property type="protein sequence ID" value="NKE45776.1"/>
    <property type="molecule type" value="Genomic_DNA"/>
</dbReference>
<accession>A0ABX1F0B1</accession>
<keyword evidence="1 6" id="KW-0597">Phosphoprotein</keyword>
<feature type="region of interest" description="Disordered" evidence="8">
    <location>
        <begin position="1"/>
        <end position="49"/>
    </location>
</feature>
<dbReference type="SMART" id="SM00448">
    <property type="entry name" value="REC"/>
    <property type="match status" value="1"/>
</dbReference>
<dbReference type="Pfam" id="PF00072">
    <property type="entry name" value="Response_reg"/>
    <property type="match status" value="1"/>
</dbReference>
<keyword evidence="12" id="KW-1185">Reference proteome</keyword>
<dbReference type="InterPro" id="IPR001867">
    <property type="entry name" value="OmpR/PhoB-type_DNA-bd"/>
</dbReference>
<dbReference type="Gene3D" id="1.10.10.10">
    <property type="entry name" value="Winged helix-like DNA-binding domain superfamily/Winged helix DNA-binding domain"/>
    <property type="match status" value="1"/>
</dbReference>
<protein>
    <submittedName>
        <fullName evidence="11">Response regulator transcription factor</fullName>
    </submittedName>
</protein>
<evidence type="ECO:0000256" key="8">
    <source>
        <dbReference type="SAM" id="MobiDB-lite"/>
    </source>
</evidence>
<reference evidence="11 12" key="1">
    <citation type="submission" date="2020-03" db="EMBL/GenBank/DDBJ databases">
        <title>Roseomonas selenitidurans sp. nov. isolated from soil.</title>
        <authorList>
            <person name="Liu H."/>
        </authorList>
    </citation>
    <scope>NUCLEOTIDE SEQUENCE [LARGE SCALE GENOMIC DNA]</scope>
    <source>
        <strain evidence="11 12">JCM 15073</strain>
    </source>
</reference>
<sequence>MTSRTIAARLGDARPGDGRPGDGVPGDGGRGHARPGEALPGEARRGEPRLSVEREARAEDSVLAGQAPLPLVLLADDERELTDEMAAYLARYGLRTVVANTFAAALHIVETHRLDAIILDQRLGPVDTLPHLPELRARTEAPILIVTGNREETDRVLGLELGADDFLVKPVSGRELVARLRARIRRPGSLAATPPRRDRWRLQAVERRVMRPDGSLLELTGAEFDLLAALAAMPGEVQTREALTLQVFRRPWRVGDRAVDNAVLHLRQKLAPELGERCIITIRQVGYVFIGFPHS</sequence>
<organism evidence="11 12">
    <name type="scientific">Falsiroseomonas frigidaquae</name>
    <dbReference type="NCBI Taxonomy" id="487318"/>
    <lineage>
        <taxon>Bacteria</taxon>
        <taxon>Pseudomonadati</taxon>
        <taxon>Pseudomonadota</taxon>
        <taxon>Alphaproteobacteria</taxon>
        <taxon>Acetobacterales</taxon>
        <taxon>Roseomonadaceae</taxon>
        <taxon>Falsiroseomonas</taxon>
    </lineage>
</organism>
<evidence type="ECO:0000259" key="10">
    <source>
        <dbReference type="PROSITE" id="PS51755"/>
    </source>
</evidence>
<comment type="caution">
    <text evidence="11">The sequence shown here is derived from an EMBL/GenBank/DDBJ whole genome shotgun (WGS) entry which is preliminary data.</text>
</comment>
<keyword evidence="3" id="KW-0805">Transcription regulation</keyword>
<evidence type="ECO:0000256" key="6">
    <source>
        <dbReference type="PROSITE-ProRule" id="PRU00169"/>
    </source>
</evidence>
<evidence type="ECO:0000256" key="3">
    <source>
        <dbReference type="ARBA" id="ARBA00023015"/>
    </source>
</evidence>
<dbReference type="PROSITE" id="PS50110">
    <property type="entry name" value="RESPONSE_REGULATORY"/>
    <property type="match status" value="1"/>
</dbReference>
<dbReference type="PANTHER" id="PTHR48111:SF1">
    <property type="entry name" value="TWO-COMPONENT RESPONSE REGULATOR ORR33"/>
    <property type="match status" value="1"/>
</dbReference>
<evidence type="ECO:0000259" key="9">
    <source>
        <dbReference type="PROSITE" id="PS50110"/>
    </source>
</evidence>
<gene>
    <name evidence="11" type="ORF">HB662_13375</name>
</gene>
<dbReference type="Gene3D" id="6.10.250.690">
    <property type="match status" value="1"/>
</dbReference>
<dbReference type="InterPro" id="IPR036388">
    <property type="entry name" value="WH-like_DNA-bd_sf"/>
</dbReference>
<dbReference type="SUPFAM" id="SSF52172">
    <property type="entry name" value="CheY-like"/>
    <property type="match status" value="1"/>
</dbReference>
<evidence type="ECO:0000256" key="7">
    <source>
        <dbReference type="PROSITE-ProRule" id="PRU01091"/>
    </source>
</evidence>
<feature type="DNA-binding region" description="OmpR/PhoB-type" evidence="7">
    <location>
        <begin position="192"/>
        <end position="291"/>
    </location>
</feature>
<proteinExistence type="predicted"/>
<dbReference type="Gene3D" id="3.40.50.2300">
    <property type="match status" value="1"/>
</dbReference>
<feature type="domain" description="Response regulatory" evidence="9">
    <location>
        <begin position="71"/>
        <end position="184"/>
    </location>
</feature>
<dbReference type="CDD" id="cd00383">
    <property type="entry name" value="trans_reg_C"/>
    <property type="match status" value="1"/>
</dbReference>
<evidence type="ECO:0000256" key="1">
    <source>
        <dbReference type="ARBA" id="ARBA00022553"/>
    </source>
</evidence>
<dbReference type="PANTHER" id="PTHR48111">
    <property type="entry name" value="REGULATOR OF RPOS"/>
    <property type="match status" value="1"/>
</dbReference>
<evidence type="ECO:0000256" key="2">
    <source>
        <dbReference type="ARBA" id="ARBA00023012"/>
    </source>
</evidence>
<dbReference type="SUPFAM" id="SSF46894">
    <property type="entry name" value="C-terminal effector domain of the bipartite response regulators"/>
    <property type="match status" value="1"/>
</dbReference>
<dbReference type="InterPro" id="IPR001789">
    <property type="entry name" value="Sig_transdc_resp-reg_receiver"/>
</dbReference>
<evidence type="ECO:0000256" key="5">
    <source>
        <dbReference type="ARBA" id="ARBA00023163"/>
    </source>
</evidence>
<dbReference type="RefSeq" id="WP_168050317.1">
    <property type="nucleotide sequence ID" value="NZ_JAATJR010000004.1"/>
</dbReference>
<dbReference type="InterPro" id="IPR016032">
    <property type="entry name" value="Sig_transdc_resp-reg_C-effctor"/>
</dbReference>
<dbReference type="InterPro" id="IPR011006">
    <property type="entry name" value="CheY-like_superfamily"/>
</dbReference>
<dbReference type="Proteomes" id="UP000765160">
    <property type="component" value="Unassembled WGS sequence"/>
</dbReference>
<feature type="compositionally biased region" description="Basic and acidic residues" evidence="8">
    <location>
        <begin position="11"/>
        <end position="20"/>
    </location>
</feature>
<dbReference type="Pfam" id="PF00486">
    <property type="entry name" value="Trans_reg_C"/>
    <property type="match status" value="1"/>
</dbReference>
<evidence type="ECO:0000256" key="4">
    <source>
        <dbReference type="ARBA" id="ARBA00023125"/>
    </source>
</evidence>
<keyword evidence="4 7" id="KW-0238">DNA-binding</keyword>
<dbReference type="InterPro" id="IPR039420">
    <property type="entry name" value="WalR-like"/>
</dbReference>
<name>A0ABX1F0B1_9PROT</name>
<evidence type="ECO:0000313" key="11">
    <source>
        <dbReference type="EMBL" id="NKE45776.1"/>
    </source>
</evidence>
<keyword evidence="2" id="KW-0902">Two-component regulatory system</keyword>
<feature type="modified residue" description="4-aspartylphosphate" evidence="6">
    <location>
        <position position="120"/>
    </location>
</feature>
<dbReference type="SMART" id="SM00862">
    <property type="entry name" value="Trans_reg_C"/>
    <property type="match status" value="1"/>
</dbReference>